<dbReference type="Gene3D" id="3.40.50.300">
    <property type="entry name" value="P-loop containing nucleotide triphosphate hydrolases"/>
    <property type="match status" value="1"/>
</dbReference>
<dbReference type="Proteomes" id="UP000319375">
    <property type="component" value="Unassembled WGS sequence"/>
</dbReference>
<keyword evidence="3" id="KW-0813">Transport</keyword>
<dbReference type="Pfam" id="PF00005">
    <property type="entry name" value="ABC_tran"/>
    <property type="match status" value="1"/>
</dbReference>
<sequence>MNLFGGHRRESPAVPSAVSGPAGLRADGVAVHVDTGRWAETVVSSATMAVAPGELVVLIGESGCGKSMLGMALAGRLPAAARVVDGAVSAGAALDALPVRLRLAVGYTPQDGVRAFDAGRSVGDQLAEVAHSGNTDPIAACAEVGYPSDAADLLPSENSGGQIQRAAVAAALLTGCLQLVIDEPSASLDLGHAHRMWAALRRRADEGAAVLVISHDLPIILKMGVADRLVVMRDGATVSDASPTEMAASTDNYISGFFRAFGG</sequence>
<dbReference type="RefSeq" id="WP_146487898.1">
    <property type="nucleotide sequence ID" value="NZ_VIGX01000008.1"/>
</dbReference>
<feature type="domain" description="ABC transporter" evidence="8">
    <location>
        <begin position="24"/>
        <end position="259"/>
    </location>
</feature>
<evidence type="ECO:0000256" key="6">
    <source>
        <dbReference type="ARBA" id="ARBA00022840"/>
    </source>
</evidence>
<evidence type="ECO:0000256" key="7">
    <source>
        <dbReference type="ARBA" id="ARBA00023136"/>
    </source>
</evidence>
<accession>A0A5C5RZ17</accession>
<comment type="similarity">
    <text evidence="2">Belongs to the ABC transporter superfamily.</text>
</comment>
<evidence type="ECO:0000256" key="5">
    <source>
        <dbReference type="ARBA" id="ARBA00022741"/>
    </source>
</evidence>
<dbReference type="InterPro" id="IPR003593">
    <property type="entry name" value="AAA+_ATPase"/>
</dbReference>
<dbReference type="PROSITE" id="PS50893">
    <property type="entry name" value="ABC_TRANSPORTER_2"/>
    <property type="match status" value="1"/>
</dbReference>
<keyword evidence="6 9" id="KW-0067">ATP-binding</keyword>
<dbReference type="InterPro" id="IPR003439">
    <property type="entry name" value="ABC_transporter-like_ATP-bd"/>
</dbReference>
<evidence type="ECO:0000256" key="1">
    <source>
        <dbReference type="ARBA" id="ARBA00004202"/>
    </source>
</evidence>
<dbReference type="GO" id="GO:0005524">
    <property type="term" value="F:ATP binding"/>
    <property type="evidence" value="ECO:0007669"/>
    <property type="project" value="UniProtKB-KW"/>
</dbReference>
<evidence type="ECO:0000313" key="9">
    <source>
        <dbReference type="EMBL" id="TWS28054.1"/>
    </source>
</evidence>
<evidence type="ECO:0000256" key="3">
    <source>
        <dbReference type="ARBA" id="ARBA00022448"/>
    </source>
</evidence>
<dbReference type="GO" id="GO:0016887">
    <property type="term" value="F:ATP hydrolysis activity"/>
    <property type="evidence" value="ECO:0007669"/>
    <property type="project" value="InterPro"/>
</dbReference>
<dbReference type="OrthoDB" id="8036461at2"/>
<dbReference type="PANTHER" id="PTHR43297:SF11">
    <property type="entry name" value="ATPASE COMPONENT OF ABC-TYPE TRANSPORT SYSTEM"/>
    <property type="match status" value="1"/>
</dbReference>
<organism evidence="9 10">
    <name type="scientific">Tsukamurella conjunctivitidis</name>
    <dbReference type="NCBI Taxonomy" id="2592068"/>
    <lineage>
        <taxon>Bacteria</taxon>
        <taxon>Bacillati</taxon>
        <taxon>Actinomycetota</taxon>
        <taxon>Actinomycetes</taxon>
        <taxon>Mycobacteriales</taxon>
        <taxon>Tsukamurellaceae</taxon>
        <taxon>Tsukamurella</taxon>
    </lineage>
</organism>
<reference evidence="9 10" key="1">
    <citation type="submission" date="2019-06" db="EMBL/GenBank/DDBJ databases">
        <title>Tsukamurella conjunctivitidis sp. nov., Tsukamurella assacharolytica sp. nov. and Tsukamurella sputae sp. nov. isolated from patients with conjunctivitis, bacteraemia (lymphoma) and respiratory infection (sputum) in Hong Kong.</title>
        <authorList>
            <person name="Teng J.L.L."/>
            <person name="Lee H.H."/>
            <person name="Fong J.Y.H."/>
            <person name="Fok K.M.N."/>
            <person name="Lau S.K.P."/>
            <person name="Woo P.C.Y."/>
        </authorList>
    </citation>
    <scope>NUCLEOTIDE SEQUENCE [LARGE SCALE GENOMIC DNA]</scope>
    <source>
        <strain evidence="9 10">HKU72</strain>
    </source>
</reference>
<comment type="caution">
    <text evidence="9">The sequence shown here is derived from an EMBL/GenBank/DDBJ whole genome shotgun (WGS) entry which is preliminary data.</text>
</comment>
<gene>
    <name evidence="9" type="ORF">FK530_15300</name>
</gene>
<dbReference type="PANTHER" id="PTHR43297">
    <property type="entry name" value="OLIGOPEPTIDE TRANSPORT ATP-BINDING PROTEIN APPD"/>
    <property type="match status" value="1"/>
</dbReference>
<dbReference type="InterPro" id="IPR050388">
    <property type="entry name" value="ABC_Ni/Peptide_Import"/>
</dbReference>
<dbReference type="GO" id="GO:0005886">
    <property type="term" value="C:plasma membrane"/>
    <property type="evidence" value="ECO:0007669"/>
    <property type="project" value="UniProtKB-SubCell"/>
</dbReference>
<keyword evidence="10" id="KW-1185">Reference proteome</keyword>
<comment type="subcellular location">
    <subcellularLocation>
        <location evidence="1">Cell membrane</location>
        <topology evidence="1">Peripheral membrane protein</topology>
    </subcellularLocation>
</comment>
<protein>
    <submittedName>
        <fullName evidence="9">ATP-binding cassette domain-containing protein</fullName>
    </submittedName>
</protein>
<keyword evidence="5" id="KW-0547">Nucleotide-binding</keyword>
<dbReference type="SMART" id="SM00382">
    <property type="entry name" value="AAA"/>
    <property type="match status" value="1"/>
</dbReference>
<keyword evidence="7" id="KW-0472">Membrane</keyword>
<proteinExistence type="inferred from homology"/>
<dbReference type="SUPFAM" id="SSF52540">
    <property type="entry name" value="P-loop containing nucleoside triphosphate hydrolases"/>
    <property type="match status" value="1"/>
</dbReference>
<dbReference type="InterPro" id="IPR027417">
    <property type="entry name" value="P-loop_NTPase"/>
</dbReference>
<keyword evidence="4" id="KW-1003">Cell membrane</keyword>
<dbReference type="AlphaFoldDB" id="A0A5C5RZ17"/>
<dbReference type="EMBL" id="VIGX01000008">
    <property type="protein sequence ID" value="TWS28054.1"/>
    <property type="molecule type" value="Genomic_DNA"/>
</dbReference>
<evidence type="ECO:0000259" key="8">
    <source>
        <dbReference type="PROSITE" id="PS50893"/>
    </source>
</evidence>
<name>A0A5C5RZ17_9ACTN</name>
<evidence type="ECO:0000256" key="4">
    <source>
        <dbReference type="ARBA" id="ARBA00022475"/>
    </source>
</evidence>
<evidence type="ECO:0000313" key="10">
    <source>
        <dbReference type="Proteomes" id="UP000319375"/>
    </source>
</evidence>
<evidence type="ECO:0000256" key="2">
    <source>
        <dbReference type="ARBA" id="ARBA00005417"/>
    </source>
</evidence>